<dbReference type="SUPFAM" id="SSF47095">
    <property type="entry name" value="HMG-box"/>
    <property type="match status" value="1"/>
</dbReference>
<dbReference type="PANTHER" id="PTHR10270:SF161">
    <property type="entry name" value="SEX-DETERMINING REGION Y PROTEIN"/>
    <property type="match status" value="1"/>
</dbReference>
<keyword evidence="1 3" id="KW-0238">DNA-binding</keyword>
<evidence type="ECO:0000313" key="5">
    <source>
        <dbReference type="EMBL" id="CAG8544144.1"/>
    </source>
</evidence>
<dbReference type="OrthoDB" id="6247875at2759"/>
<reference evidence="5" key="1">
    <citation type="submission" date="2021-06" db="EMBL/GenBank/DDBJ databases">
        <authorList>
            <person name="Kallberg Y."/>
            <person name="Tangrot J."/>
            <person name="Rosling A."/>
        </authorList>
    </citation>
    <scope>NUCLEOTIDE SEQUENCE</scope>
    <source>
        <strain evidence="5">IA702</strain>
    </source>
</reference>
<evidence type="ECO:0000256" key="3">
    <source>
        <dbReference type="PROSITE-ProRule" id="PRU00267"/>
    </source>
</evidence>
<feature type="domain" description="HMG box" evidence="4">
    <location>
        <begin position="38"/>
        <end position="106"/>
    </location>
</feature>
<dbReference type="InterPro" id="IPR009071">
    <property type="entry name" value="HMG_box_dom"/>
</dbReference>
<dbReference type="Gene3D" id="1.10.30.10">
    <property type="entry name" value="High mobility group box domain"/>
    <property type="match status" value="1"/>
</dbReference>
<dbReference type="Pfam" id="PF00505">
    <property type="entry name" value="HMG_box"/>
    <property type="match status" value="1"/>
</dbReference>
<dbReference type="Proteomes" id="UP000789572">
    <property type="component" value="Unassembled WGS sequence"/>
</dbReference>
<dbReference type="GO" id="GO:0005634">
    <property type="term" value="C:nucleus"/>
    <property type="evidence" value="ECO:0007669"/>
    <property type="project" value="UniProtKB-UniRule"/>
</dbReference>
<sequence length="145" mass="17581">MFDTPPTTTHNTLPDTDHPATVHRRCRRRHRYAKLMRIPRPPNAFILYRKFKQKDVMAKYKDLTNAQVSKIVSMLWWKESEEVRFKWEKIADREKLRHMKEYPNYVYQPKKSNPRKTNNKKIKKNEQACRETTGRYSRSHVCCVT</sequence>
<evidence type="ECO:0000313" key="6">
    <source>
        <dbReference type="Proteomes" id="UP000789572"/>
    </source>
</evidence>
<accession>A0A9N9AWI7</accession>
<evidence type="ECO:0000259" key="4">
    <source>
        <dbReference type="PROSITE" id="PS50118"/>
    </source>
</evidence>
<comment type="caution">
    <text evidence="5">The sequence shown here is derived from an EMBL/GenBank/DDBJ whole genome shotgun (WGS) entry which is preliminary data.</text>
</comment>
<dbReference type="GO" id="GO:0001228">
    <property type="term" value="F:DNA-binding transcription activator activity, RNA polymerase II-specific"/>
    <property type="evidence" value="ECO:0007669"/>
    <property type="project" value="TreeGrafter"/>
</dbReference>
<evidence type="ECO:0000256" key="1">
    <source>
        <dbReference type="ARBA" id="ARBA00023125"/>
    </source>
</evidence>
<dbReference type="GO" id="GO:0000978">
    <property type="term" value="F:RNA polymerase II cis-regulatory region sequence-specific DNA binding"/>
    <property type="evidence" value="ECO:0007669"/>
    <property type="project" value="TreeGrafter"/>
</dbReference>
<evidence type="ECO:0000256" key="2">
    <source>
        <dbReference type="ARBA" id="ARBA00023163"/>
    </source>
</evidence>
<dbReference type="CDD" id="cd01389">
    <property type="entry name" value="HMG-box_ROX1-like"/>
    <property type="match status" value="1"/>
</dbReference>
<dbReference type="PROSITE" id="PS50118">
    <property type="entry name" value="HMG_BOX_2"/>
    <property type="match status" value="1"/>
</dbReference>
<name>A0A9N9AWI7_9GLOM</name>
<keyword evidence="3" id="KW-0539">Nucleus</keyword>
<organism evidence="5 6">
    <name type="scientific">Paraglomus occultum</name>
    <dbReference type="NCBI Taxonomy" id="144539"/>
    <lineage>
        <taxon>Eukaryota</taxon>
        <taxon>Fungi</taxon>
        <taxon>Fungi incertae sedis</taxon>
        <taxon>Mucoromycota</taxon>
        <taxon>Glomeromycotina</taxon>
        <taxon>Glomeromycetes</taxon>
        <taxon>Paraglomerales</taxon>
        <taxon>Paraglomeraceae</taxon>
        <taxon>Paraglomus</taxon>
    </lineage>
</organism>
<dbReference type="InterPro" id="IPR050140">
    <property type="entry name" value="SRY-related_HMG-box_TF-like"/>
</dbReference>
<protein>
    <submittedName>
        <fullName evidence="5">7693_t:CDS:1</fullName>
    </submittedName>
</protein>
<gene>
    <name evidence="5" type="ORF">POCULU_LOCUS4685</name>
</gene>
<keyword evidence="6" id="KW-1185">Reference proteome</keyword>
<dbReference type="EMBL" id="CAJVPJ010000627">
    <property type="protein sequence ID" value="CAG8544144.1"/>
    <property type="molecule type" value="Genomic_DNA"/>
</dbReference>
<dbReference type="AlphaFoldDB" id="A0A9N9AWI7"/>
<dbReference type="InterPro" id="IPR036910">
    <property type="entry name" value="HMG_box_dom_sf"/>
</dbReference>
<dbReference type="GO" id="GO:0030154">
    <property type="term" value="P:cell differentiation"/>
    <property type="evidence" value="ECO:0007669"/>
    <property type="project" value="TreeGrafter"/>
</dbReference>
<keyword evidence="2" id="KW-0804">Transcription</keyword>
<feature type="DNA-binding region" description="HMG box" evidence="3">
    <location>
        <begin position="38"/>
        <end position="106"/>
    </location>
</feature>
<proteinExistence type="predicted"/>
<dbReference type="SMART" id="SM00398">
    <property type="entry name" value="HMG"/>
    <property type="match status" value="1"/>
</dbReference>
<dbReference type="PANTHER" id="PTHR10270">
    <property type="entry name" value="SOX TRANSCRIPTION FACTOR"/>
    <property type="match status" value="1"/>
</dbReference>